<evidence type="ECO:0000256" key="1">
    <source>
        <dbReference type="SAM" id="MobiDB-lite"/>
    </source>
</evidence>
<feature type="compositionally biased region" description="Basic and acidic residues" evidence="1">
    <location>
        <begin position="32"/>
        <end position="44"/>
    </location>
</feature>
<proteinExistence type="predicted"/>
<feature type="region of interest" description="Disordered" evidence="1">
    <location>
        <begin position="20"/>
        <end position="49"/>
    </location>
</feature>
<keyword evidence="3" id="KW-1185">Reference proteome</keyword>
<sequence length="84" mass="9251">MIRSPRHQAIERVDLADEMPLPQPAKSRVARHGTDHVQTERDEGNAAASTRCRSCGLAAGMTAADHYNVKIPMFHVELFPDAEA</sequence>
<accession>A0ABX0XNZ1</accession>
<organism evidence="2 3">
    <name type="scientific">Sphingomonas jejuensis</name>
    <dbReference type="NCBI Taxonomy" id="904715"/>
    <lineage>
        <taxon>Bacteria</taxon>
        <taxon>Pseudomonadati</taxon>
        <taxon>Pseudomonadota</taxon>
        <taxon>Alphaproteobacteria</taxon>
        <taxon>Sphingomonadales</taxon>
        <taxon>Sphingomonadaceae</taxon>
        <taxon>Sphingomonas</taxon>
    </lineage>
</organism>
<gene>
    <name evidence="2" type="ORF">GGR88_002464</name>
</gene>
<comment type="caution">
    <text evidence="2">The sequence shown here is derived from an EMBL/GenBank/DDBJ whole genome shotgun (WGS) entry which is preliminary data.</text>
</comment>
<protein>
    <submittedName>
        <fullName evidence="2">Uncharacterized protein</fullName>
    </submittedName>
</protein>
<dbReference type="Proteomes" id="UP000734218">
    <property type="component" value="Unassembled WGS sequence"/>
</dbReference>
<dbReference type="EMBL" id="JAATJE010000002">
    <property type="protein sequence ID" value="NJC34950.1"/>
    <property type="molecule type" value="Genomic_DNA"/>
</dbReference>
<reference evidence="2 3" key="1">
    <citation type="submission" date="2020-03" db="EMBL/GenBank/DDBJ databases">
        <title>Genomic Encyclopedia of Type Strains, Phase IV (KMG-IV): sequencing the most valuable type-strain genomes for metagenomic binning, comparative biology and taxonomic classification.</title>
        <authorList>
            <person name="Goeker M."/>
        </authorList>
    </citation>
    <scope>NUCLEOTIDE SEQUENCE [LARGE SCALE GENOMIC DNA]</scope>
    <source>
        <strain evidence="2 3">DSM 27651</strain>
    </source>
</reference>
<evidence type="ECO:0000313" key="3">
    <source>
        <dbReference type="Proteomes" id="UP000734218"/>
    </source>
</evidence>
<name>A0ABX0XNZ1_9SPHN</name>
<evidence type="ECO:0000313" key="2">
    <source>
        <dbReference type="EMBL" id="NJC34950.1"/>
    </source>
</evidence>